<name>A0A8A6RIK0_9TOMB</name>
<sequence length="405" mass="46687">MKRHVLVVPPWTEDEYIASMKPAFKQKMYRRVYENYLQDGRVPSVVQPFTKIEKLKTSKYKAPRMIQARHPMFNIKFGRFIKALEHASIAHKKIGRHLGKGTTDQIAKKLQYLARKYPYYTEGDHKAFDAHVTIEQKRHLHKFYQSCFKHNAELRSLANRTIYNRCYTLHGDKWLVGGTVMSGDVDTSFGNCRINQAILDNMLFDFKIKGEVIVNGDDFVIFSEAPIPTEQAITYLLTHNMECELQPSTQIITDVSFCGSKLVISEAGEPTLLRDMRKNIDTYGMTHRIMVSRDQYLKDLATCYAYMEAHNPIGHAFATAFKIDVDPKAIPSLDTLETKLQYKMSTLAITHKSTGQITDSMYRAMPDIDDIIAIIHRLPYHVQERSNPPPLSIFIDHDHEQLVLK</sequence>
<evidence type="ECO:0000313" key="7">
    <source>
        <dbReference type="EMBL" id="QTJ63577.1"/>
    </source>
</evidence>
<evidence type="ECO:0000256" key="5">
    <source>
        <dbReference type="RuleBase" id="RU363062"/>
    </source>
</evidence>
<proteinExistence type="predicted"/>
<comment type="catalytic activity">
    <reaction evidence="5">
        <text>RNA(n) + a ribonucleoside 5'-triphosphate = RNA(n+1) + diphosphate</text>
        <dbReference type="Rhea" id="RHEA:21248"/>
        <dbReference type="Rhea" id="RHEA-COMP:14527"/>
        <dbReference type="Rhea" id="RHEA-COMP:17342"/>
        <dbReference type="ChEBI" id="CHEBI:33019"/>
        <dbReference type="ChEBI" id="CHEBI:61557"/>
        <dbReference type="ChEBI" id="CHEBI:140395"/>
        <dbReference type="EC" id="2.7.7.48"/>
    </reaction>
</comment>
<dbReference type="GO" id="GO:0000166">
    <property type="term" value="F:nucleotide binding"/>
    <property type="evidence" value="ECO:0007669"/>
    <property type="project" value="UniProtKB-KW"/>
</dbReference>
<evidence type="ECO:0000259" key="6">
    <source>
        <dbReference type="PROSITE" id="PS50507"/>
    </source>
</evidence>
<keyword evidence="2 5" id="KW-0808">Transferase</keyword>
<keyword evidence="1 5" id="KW-0696">RNA-directed RNA polymerase</keyword>
<dbReference type="Pfam" id="PF00998">
    <property type="entry name" value="RdRP_3"/>
    <property type="match status" value="1"/>
</dbReference>
<keyword evidence="5" id="KW-0547">Nucleotide-binding</keyword>
<feature type="domain" description="RdRp catalytic" evidence="6">
    <location>
        <begin position="118"/>
        <end position="231"/>
    </location>
</feature>
<dbReference type="PROSITE" id="PS50507">
    <property type="entry name" value="RDRP_SSRNA_POS"/>
    <property type="match status" value="1"/>
</dbReference>
<keyword evidence="3 5" id="KW-0548">Nucleotidyltransferase</keyword>
<dbReference type="EC" id="2.7.7.48" evidence="5"/>
<accession>A0A8A6RIK0</accession>
<dbReference type="InterPro" id="IPR043502">
    <property type="entry name" value="DNA/RNA_pol_sf"/>
</dbReference>
<dbReference type="EMBL" id="MW208768">
    <property type="protein sequence ID" value="QTJ63577.1"/>
    <property type="molecule type" value="Genomic_RNA"/>
</dbReference>
<reference evidence="7" key="2">
    <citation type="journal article" date="2021" name="Virus Evol.">
        <title>Viromics of extant insect orders unveil the evolution of the flavi-like superfamily.</title>
        <authorList>
            <person name="Sofia P."/>
            <person name="Simon K."/>
            <person name="Florian Z."/>
            <person name="Alexander D."/>
            <person name="Malte P."/>
            <person name="Shanlin L."/>
            <person name="Xin Z."/>
            <person name="Christian D."/>
            <person name="Bernhard M."/>
            <person name="Sandra J."/>
        </authorList>
    </citation>
    <scope>NUCLEOTIDE SEQUENCE</scope>
    <source>
        <strain evidence="7">OKIAV371</strain>
    </source>
</reference>
<dbReference type="GO" id="GO:0003723">
    <property type="term" value="F:RNA binding"/>
    <property type="evidence" value="ECO:0007669"/>
    <property type="project" value="InterPro"/>
</dbReference>
<keyword evidence="4 5" id="KW-0693">Viral RNA replication</keyword>
<evidence type="ECO:0000256" key="4">
    <source>
        <dbReference type="ARBA" id="ARBA00022953"/>
    </source>
</evidence>
<dbReference type="SUPFAM" id="SSF56672">
    <property type="entry name" value="DNA/RNA polymerases"/>
    <property type="match status" value="1"/>
</dbReference>
<dbReference type="GO" id="GO:0003968">
    <property type="term" value="F:RNA-directed RNA polymerase activity"/>
    <property type="evidence" value="ECO:0007669"/>
    <property type="project" value="UniProtKB-KW"/>
</dbReference>
<dbReference type="InterPro" id="IPR002166">
    <property type="entry name" value="RNA_pol_HCV"/>
</dbReference>
<dbReference type="InterPro" id="IPR007094">
    <property type="entry name" value="RNA-dir_pol_PSvirus"/>
</dbReference>
<evidence type="ECO:0000256" key="1">
    <source>
        <dbReference type="ARBA" id="ARBA00022484"/>
    </source>
</evidence>
<organism evidence="7">
    <name type="scientific">Hymenopteran tombus-related virus</name>
    <dbReference type="NCBI Taxonomy" id="2822555"/>
    <lineage>
        <taxon>Viruses</taxon>
        <taxon>Riboviria</taxon>
        <taxon>Orthornavirae</taxon>
        <taxon>Kitrinoviricota</taxon>
        <taxon>Tolucaviricetes</taxon>
        <taxon>Tolivirales</taxon>
        <taxon>Tombusviridae</taxon>
    </lineage>
</organism>
<protein>
    <recommendedName>
        <fullName evidence="5">RNA-directed RNA polymerase</fullName>
        <ecNumber evidence="5">2.7.7.48</ecNumber>
    </recommendedName>
</protein>
<reference evidence="7" key="1">
    <citation type="submission" date="2020-11" db="EMBL/GenBank/DDBJ databases">
        <authorList>
            <person name="Paraskevopoulou S."/>
            <person name="Kaefer S."/>
            <person name="Zirkel F."/>
            <person name="Donath A."/>
            <person name="Petersen M."/>
            <person name="Liu S."/>
            <person name="Zhou X."/>
            <person name="Drosten C."/>
            <person name="Misof B."/>
            <person name="Junglen S."/>
        </authorList>
    </citation>
    <scope>NUCLEOTIDE SEQUENCE</scope>
    <source>
        <strain evidence="7">OKIAV371</strain>
    </source>
</reference>
<evidence type="ECO:0000256" key="2">
    <source>
        <dbReference type="ARBA" id="ARBA00022679"/>
    </source>
</evidence>
<evidence type="ECO:0000256" key="3">
    <source>
        <dbReference type="ARBA" id="ARBA00022695"/>
    </source>
</evidence>
<dbReference type="GO" id="GO:0039694">
    <property type="term" value="P:viral RNA genome replication"/>
    <property type="evidence" value="ECO:0007669"/>
    <property type="project" value="InterPro"/>
</dbReference>